<feature type="domain" description="Glycosyltransferase 2-like" evidence="1">
    <location>
        <begin position="4"/>
        <end position="132"/>
    </location>
</feature>
<dbReference type="Gene3D" id="3.90.550.10">
    <property type="entry name" value="Spore Coat Polysaccharide Biosynthesis Protein SpsA, Chain A"/>
    <property type="match status" value="1"/>
</dbReference>
<proteinExistence type="predicted"/>
<dbReference type="STRING" id="444157.Tneu_0514"/>
<dbReference type="OrthoDB" id="28831at2157"/>
<protein>
    <submittedName>
        <fullName evidence="2">Glycosyl transferase family 2</fullName>
    </submittedName>
</protein>
<dbReference type="KEGG" id="tne:Tneu_0514"/>
<gene>
    <name evidence="2" type="ordered locus">Tneu_0514</name>
</gene>
<evidence type="ECO:0000313" key="2">
    <source>
        <dbReference type="EMBL" id="ACB39457.1"/>
    </source>
</evidence>
<dbReference type="GO" id="GO:0016740">
    <property type="term" value="F:transferase activity"/>
    <property type="evidence" value="ECO:0007669"/>
    <property type="project" value="UniProtKB-KW"/>
</dbReference>
<sequence length="306" mass="35150">MVVVAMITKNSLSRLGDRLGVVLESTLQIPYRTFVLVDDSTDDTAKYVEGRLGGLREVVVLRSRAARPTRATARQAAVDYFLQYTSDEWLMFIDDDVVLRSGWWEEAQRYMAEPRVGLIWGVDFTTYWGSRLAYLRARGVDVVEYAIKRFNVRGGLHDTLLRRGAIEGLRLPPWLNVYEDAWVKKYVECRGFEARVVRTGADHLRAEGGSGYSAKDFLLASYVDGILRLEGVTYLSLLKSLLGLPAYLYYGWRSGYGGLEQWRARVVYKYNALRARRRCRWETCRLLLDPDLHEELARCLPREVTA</sequence>
<dbReference type="EMBL" id="CP001014">
    <property type="protein sequence ID" value="ACB39457.1"/>
    <property type="molecule type" value="Genomic_DNA"/>
</dbReference>
<dbReference type="GeneID" id="6165858"/>
<dbReference type="RefSeq" id="WP_012349877.1">
    <property type="nucleotide sequence ID" value="NC_010525.1"/>
</dbReference>
<dbReference type="eggNOG" id="arCOG01381">
    <property type="taxonomic scope" value="Archaea"/>
</dbReference>
<dbReference type="SUPFAM" id="SSF53448">
    <property type="entry name" value="Nucleotide-diphospho-sugar transferases"/>
    <property type="match status" value="1"/>
</dbReference>
<dbReference type="Pfam" id="PF00535">
    <property type="entry name" value="Glycos_transf_2"/>
    <property type="match status" value="1"/>
</dbReference>
<dbReference type="InterPro" id="IPR001173">
    <property type="entry name" value="Glyco_trans_2-like"/>
</dbReference>
<name>B1YCE4_PYRNV</name>
<organism evidence="2 3">
    <name type="scientific">Pyrobaculum neutrophilum (strain DSM 2338 / JCM 9278 / NBRC 100436 / V24Sta)</name>
    <name type="common">Thermoproteus neutrophilus</name>
    <dbReference type="NCBI Taxonomy" id="444157"/>
    <lineage>
        <taxon>Archaea</taxon>
        <taxon>Thermoproteota</taxon>
        <taxon>Thermoprotei</taxon>
        <taxon>Thermoproteales</taxon>
        <taxon>Thermoproteaceae</taxon>
        <taxon>Pyrobaculum</taxon>
    </lineage>
</organism>
<accession>B1YCE4</accession>
<keyword evidence="2" id="KW-0808">Transferase</keyword>
<evidence type="ECO:0000259" key="1">
    <source>
        <dbReference type="Pfam" id="PF00535"/>
    </source>
</evidence>
<dbReference type="CAZy" id="GT2">
    <property type="family name" value="Glycosyltransferase Family 2"/>
</dbReference>
<reference evidence="2" key="1">
    <citation type="submission" date="2008-03" db="EMBL/GenBank/DDBJ databases">
        <title>Complete sequence of Thermoproteus neutrophilus V24Sta.</title>
        <authorList>
            <consortium name="US DOE Joint Genome Institute"/>
            <person name="Copeland A."/>
            <person name="Lucas S."/>
            <person name="Lapidus A."/>
            <person name="Glavina del Rio T."/>
            <person name="Dalin E."/>
            <person name="Tice H."/>
            <person name="Bruce D."/>
            <person name="Goodwin L."/>
            <person name="Pitluck S."/>
            <person name="Sims D."/>
            <person name="Brettin T."/>
            <person name="Detter J.C."/>
            <person name="Han C."/>
            <person name="Kuske C.R."/>
            <person name="Schmutz J."/>
            <person name="Larimer F."/>
            <person name="Land M."/>
            <person name="Hauser L."/>
            <person name="Kyrpides N."/>
            <person name="Mikhailova N."/>
            <person name="Biddle J.F."/>
            <person name="Zhang Z."/>
            <person name="Fitz-Gibbon S.T."/>
            <person name="Lowe T.M."/>
            <person name="Saltikov C."/>
            <person name="House C.H."/>
            <person name="Richardson P."/>
        </authorList>
    </citation>
    <scope>NUCLEOTIDE SEQUENCE [LARGE SCALE GENOMIC DNA]</scope>
    <source>
        <strain evidence="2">V24Sta</strain>
    </source>
</reference>
<evidence type="ECO:0000313" key="3">
    <source>
        <dbReference type="Proteomes" id="UP000001694"/>
    </source>
</evidence>
<dbReference type="InterPro" id="IPR029044">
    <property type="entry name" value="Nucleotide-diphossugar_trans"/>
</dbReference>
<dbReference type="HOGENOM" id="CLU_914048_0_0_2"/>
<keyword evidence="3" id="KW-1185">Reference proteome</keyword>
<dbReference type="CDD" id="cd00761">
    <property type="entry name" value="Glyco_tranf_GTA_type"/>
    <property type="match status" value="1"/>
</dbReference>
<dbReference type="AlphaFoldDB" id="B1YCE4"/>
<dbReference type="Proteomes" id="UP000001694">
    <property type="component" value="Chromosome"/>
</dbReference>